<reference evidence="1" key="1">
    <citation type="submission" date="2022-08" db="EMBL/GenBank/DDBJ databases">
        <authorList>
            <person name="Deng Y."/>
            <person name="Han X.-F."/>
            <person name="Zhang Y.-Q."/>
        </authorList>
    </citation>
    <scope>NUCLEOTIDE SEQUENCE</scope>
    <source>
        <strain evidence="1">CPCC 203386</strain>
    </source>
</reference>
<proteinExistence type="predicted"/>
<sequence length="59" mass="6603">MLDEYKARTIKKDGIVDGGDDGVQSVEYSFSFQIEQMAPLEVYNSIAEAYGQITPARQE</sequence>
<evidence type="ECO:0000313" key="2">
    <source>
        <dbReference type="Proteomes" id="UP001165586"/>
    </source>
</evidence>
<organism evidence="1 2">
    <name type="scientific">Herbiconiux daphne</name>
    <dbReference type="NCBI Taxonomy" id="2970914"/>
    <lineage>
        <taxon>Bacteria</taxon>
        <taxon>Bacillati</taxon>
        <taxon>Actinomycetota</taxon>
        <taxon>Actinomycetes</taxon>
        <taxon>Micrococcales</taxon>
        <taxon>Microbacteriaceae</taxon>
        <taxon>Herbiconiux</taxon>
    </lineage>
</organism>
<gene>
    <name evidence="1" type="ORF">N1032_22555</name>
</gene>
<name>A0ABT2H9E2_9MICO</name>
<dbReference type="Proteomes" id="UP001165586">
    <property type="component" value="Unassembled WGS sequence"/>
</dbReference>
<accession>A0ABT2H9E2</accession>
<evidence type="ECO:0000313" key="1">
    <source>
        <dbReference type="EMBL" id="MCS5736517.1"/>
    </source>
</evidence>
<dbReference type="RefSeq" id="WP_259542543.1">
    <property type="nucleotide sequence ID" value="NZ_JANLCJ010000045.1"/>
</dbReference>
<keyword evidence="2" id="KW-1185">Reference proteome</keyword>
<comment type="caution">
    <text evidence="1">The sequence shown here is derived from an EMBL/GenBank/DDBJ whole genome shotgun (WGS) entry which is preliminary data.</text>
</comment>
<protein>
    <submittedName>
        <fullName evidence="1">Uncharacterized protein</fullName>
    </submittedName>
</protein>
<dbReference type="EMBL" id="JANLCJ010000045">
    <property type="protein sequence ID" value="MCS5736517.1"/>
    <property type="molecule type" value="Genomic_DNA"/>
</dbReference>